<reference evidence="7" key="1">
    <citation type="journal article" date="2014" name="Int. J. Syst. Evol. Microbiol.">
        <title>Complete genome sequence of Corynebacterium casei LMG S-19264T (=DSM 44701T), isolated from a smear-ripened cheese.</title>
        <authorList>
            <consortium name="US DOE Joint Genome Institute (JGI-PGF)"/>
            <person name="Walter F."/>
            <person name="Albersmeier A."/>
            <person name="Kalinowski J."/>
            <person name="Ruckert C."/>
        </authorList>
    </citation>
    <scope>NUCLEOTIDE SEQUENCE</scope>
    <source>
        <strain evidence="7">NBRC 110023</strain>
    </source>
</reference>
<dbReference type="RefSeq" id="WP_284215552.1">
    <property type="nucleotide sequence ID" value="NZ_BSOT01000002.1"/>
</dbReference>
<dbReference type="Proteomes" id="UP001156601">
    <property type="component" value="Unassembled WGS sequence"/>
</dbReference>
<organism evidence="7 8">
    <name type="scientific">Agaribacter marinus</name>
    <dbReference type="NCBI Taxonomy" id="1431249"/>
    <lineage>
        <taxon>Bacteria</taxon>
        <taxon>Pseudomonadati</taxon>
        <taxon>Pseudomonadota</taxon>
        <taxon>Gammaproteobacteria</taxon>
        <taxon>Alteromonadales</taxon>
        <taxon>Alteromonadaceae</taxon>
        <taxon>Agaribacter</taxon>
    </lineage>
</organism>
<dbReference type="GO" id="GO:0004601">
    <property type="term" value="F:peroxidase activity"/>
    <property type="evidence" value="ECO:0007669"/>
    <property type="project" value="UniProtKB-ARBA"/>
</dbReference>
<dbReference type="FunFam" id="3.40.30.10:FF:000156">
    <property type="entry name" value="Glutathione S-transferase 1"/>
    <property type="match status" value="1"/>
</dbReference>
<comment type="similarity">
    <text evidence="4">Belongs to the GST superfamily.</text>
</comment>
<gene>
    <name evidence="7" type="ORF">GCM10007852_01310</name>
</gene>
<dbReference type="InterPro" id="IPR004045">
    <property type="entry name" value="Glutathione_S-Trfase_N"/>
</dbReference>
<evidence type="ECO:0000259" key="5">
    <source>
        <dbReference type="PROSITE" id="PS50404"/>
    </source>
</evidence>
<dbReference type="GO" id="GO:0005737">
    <property type="term" value="C:cytoplasm"/>
    <property type="evidence" value="ECO:0007669"/>
    <property type="project" value="UniProtKB-ARBA"/>
</dbReference>
<evidence type="ECO:0000256" key="3">
    <source>
        <dbReference type="ARBA" id="ARBA00047960"/>
    </source>
</evidence>
<dbReference type="EC" id="2.5.1.18" evidence="1"/>
<dbReference type="SFLD" id="SFLDS00019">
    <property type="entry name" value="Glutathione_Transferase_(cytos"/>
    <property type="match status" value="1"/>
</dbReference>
<dbReference type="EMBL" id="BSOT01000002">
    <property type="protein sequence ID" value="GLR69223.1"/>
    <property type="molecule type" value="Genomic_DNA"/>
</dbReference>
<dbReference type="Pfam" id="PF02798">
    <property type="entry name" value="GST_N"/>
    <property type="match status" value="1"/>
</dbReference>
<dbReference type="SFLD" id="SFLDG00358">
    <property type="entry name" value="Main_(cytGST)"/>
    <property type="match status" value="1"/>
</dbReference>
<dbReference type="PROSITE" id="PS50404">
    <property type="entry name" value="GST_NTER"/>
    <property type="match status" value="1"/>
</dbReference>
<dbReference type="GO" id="GO:0004364">
    <property type="term" value="F:glutathione transferase activity"/>
    <property type="evidence" value="ECO:0007669"/>
    <property type="project" value="UniProtKB-EC"/>
</dbReference>
<reference evidence="7" key="2">
    <citation type="submission" date="2023-01" db="EMBL/GenBank/DDBJ databases">
        <title>Draft genome sequence of Agaribacter marinus strain NBRC 110023.</title>
        <authorList>
            <person name="Sun Q."/>
            <person name="Mori K."/>
        </authorList>
    </citation>
    <scope>NUCLEOTIDE SEQUENCE</scope>
    <source>
        <strain evidence="7">NBRC 110023</strain>
    </source>
</reference>
<dbReference type="InterPro" id="IPR036282">
    <property type="entry name" value="Glutathione-S-Trfase_C_sf"/>
</dbReference>
<feature type="domain" description="GST C-terminal" evidence="6">
    <location>
        <begin position="95"/>
        <end position="230"/>
    </location>
</feature>
<dbReference type="SUPFAM" id="SSF47616">
    <property type="entry name" value="GST C-terminal domain-like"/>
    <property type="match status" value="1"/>
</dbReference>
<dbReference type="CDD" id="cd03046">
    <property type="entry name" value="GST_N_GTT1_like"/>
    <property type="match status" value="1"/>
</dbReference>
<protein>
    <recommendedName>
        <fullName evidence="1">glutathione transferase</fullName>
        <ecNumber evidence="1">2.5.1.18</ecNumber>
    </recommendedName>
</protein>
<keyword evidence="2" id="KW-0808">Transferase</keyword>
<dbReference type="PANTHER" id="PTHR44051:SF9">
    <property type="entry name" value="GLUTATHIONE S-TRANSFERASE 1"/>
    <property type="match status" value="1"/>
</dbReference>
<evidence type="ECO:0000256" key="2">
    <source>
        <dbReference type="ARBA" id="ARBA00022679"/>
    </source>
</evidence>
<name>A0AA37STN5_9ALTE</name>
<sequence length="230" mass="25766">MFTVHHLTQSRSQRIVWLLELTNVEYQIVPYARDRETNLAPNELKKIHPLGAAPVLVHNDTVLAESGAICEYILQQTSTTQDTSTQKSGLLPPREQQAYIDVQFWSHFAEGSFAPPLVASLVLSKVKVKAPWLIRPIAIKLADAIMGAYYGKVIARNLAFIENHLQSNTWFVGDSITLADVQMSFGMERVYNAGMISAFPTMCAYVERLLAEPSFQQAKRKIEDAEASLE</sequence>
<dbReference type="PROSITE" id="PS50405">
    <property type="entry name" value="GST_CTER"/>
    <property type="match status" value="1"/>
</dbReference>
<dbReference type="AlphaFoldDB" id="A0AA37STN5"/>
<dbReference type="Pfam" id="PF00043">
    <property type="entry name" value="GST_C"/>
    <property type="match status" value="1"/>
</dbReference>
<evidence type="ECO:0000256" key="1">
    <source>
        <dbReference type="ARBA" id="ARBA00012452"/>
    </source>
</evidence>
<evidence type="ECO:0000313" key="7">
    <source>
        <dbReference type="EMBL" id="GLR69223.1"/>
    </source>
</evidence>
<comment type="catalytic activity">
    <reaction evidence="3">
        <text>RX + glutathione = an S-substituted glutathione + a halide anion + H(+)</text>
        <dbReference type="Rhea" id="RHEA:16437"/>
        <dbReference type="ChEBI" id="CHEBI:15378"/>
        <dbReference type="ChEBI" id="CHEBI:16042"/>
        <dbReference type="ChEBI" id="CHEBI:17792"/>
        <dbReference type="ChEBI" id="CHEBI:57925"/>
        <dbReference type="ChEBI" id="CHEBI:90779"/>
        <dbReference type="EC" id="2.5.1.18"/>
    </reaction>
</comment>
<keyword evidence="8" id="KW-1185">Reference proteome</keyword>
<dbReference type="InterPro" id="IPR010987">
    <property type="entry name" value="Glutathione-S-Trfase_C-like"/>
</dbReference>
<proteinExistence type="inferred from homology"/>
<evidence type="ECO:0000259" key="6">
    <source>
        <dbReference type="PROSITE" id="PS50405"/>
    </source>
</evidence>
<dbReference type="Gene3D" id="3.40.30.10">
    <property type="entry name" value="Glutaredoxin"/>
    <property type="match status" value="1"/>
</dbReference>
<dbReference type="InterPro" id="IPR040079">
    <property type="entry name" value="Glutathione_S-Trfase"/>
</dbReference>
<dbReference type="InterPro" id="IPR036249">
    <property type="entry name" value="Thioredoxin-like_sf"/>
</dbReference>
<dbReference type="SUPFAM" id="SSF52833">
    <property type="entry name" value="Thioredoxin-like"/>
    <property type="match status" value="1"/>
</dbReference>
<dbReference type="InterPro" id="IPR004046">
    <property type="entry name" value="GST_C"/>
</dbReference>
<evidence type="ECO:0000313" key="8">
    <source>
        <dbReference type="Proteomes" id="UP001156601"/>
    </source>
</evidence>
<dbReference type="SFLD" id="SFLDG01150">
    <property type="entry name" value="Main.1:_Beta-like"/>
    <property type="match status" value="1"/>
</dbReference>
<accession>A0AA37STN5</accession>
<feature type="domain" description="GST N-terminal" evidence="5">
    <location>
        <begin position="1"/>
        <end position="81"/>
    </location>
</feature>
<dbReference type="CDD" id="cd03189">
    <property type="entry name" value="GST_C_GTT1_like"/>
    <property type="match status" value="1"/>
</dbReference>
<dbReference type="PANTHER" id="PTHR44051">
    <property type="entry name" value="GLUTATHIONE S-TRANSFERASE-RELATED"/>
    <property type="match status" value="1"/>
</dbReference>
<dbReference type="Gene3D" id="1.20.1050.10">
    <property type="match status" value="1"/>
</dbReference>
<comment type="caution">
    <text evidence="7">The sequence shown here is derived from an EMBL/GenBank/DDBJ whole genome shotgun (WGS) entry which is preliminary data.</text>
</comment>
<evidence type="ECO:0000256" key="4">
    <source>
        <dbReference type="RuleBase" id="RU003494"/>
    </source>
</evidence>